<evidence type="ECO:0000256" key="3">
    <source>
        <dbReference type="ARBA" id="ARBA00023187"/>
    </source>
</evidence>
<feature type="region of interest" description="Disordered" evidence="5">
    <location>
        <begin position="52"/>
        <end position="73"/>
    </location>
</feature>
<dbReference type="GO" id="GO:0008380">
    <property type="term" value="P:RNA splicing"/>
    <property type="evidence" value="ECO:0007669"/>
    <property type="project" value="UniProtKB-KW"/>
</dbReference>
<evidence type="ECO:0000256" key="5">
    <source>
        <dbReference type="SAM" id="MobiDB-lite"/>
    </source>
</evidence>
<keyword evidence="1" id="KW-0507">mRNA processing</keyword>
<dbReference type="AlphaFoldDB" id="A0AAV1DNA3"/>
<evidence type="ECO:0000256" key="6">
    <source>
        <dbReference type="SAM" id="SignalP"/>
    </source>
</evidence>
<feature type="region of interest" description="Disordered" evidence="5">
    <location>
        <begin position="173"/>
        <end position="218"/>
    </location>
</feature>
<feature type="domain" description="RRM" evidence="7">
    <location>
        <begin position="385"/>
        <end position="470"/>
    </location>
</feature>
<evidence type="ECO:0000313" key="8">
    <source>
        <dbReference type="EMBL" id="CAI9109373.1"/>
    </source>
</evidence>
<keyword evidence="9" id="KW-1185">Reference proteome</keyword>
<dbReference type="GO" id="GO:0006397">
    <property type="term" value="P:mRNA processing"/>
    <property type="evidence" value="ECO:0007669"/>
    <property type="project" value="UniProtKB-KW"/>
</dbReference>
<evidence type="ECO:0000256" key="4">
    <source>
        <dbReference type="PROSITE-ProRule" id="PRU00176"/>
    </source>
</evidence>
<evidence type="ECO:0000256" key="1">
    <source>
        <dbReference type="ARBA" id="ARBA00022664"/>
    </source>
</evidence>
<keyword evidence="6" id="KW-0732">Signal</keyword>
<feature type="compositionally biased region" description="Basic residues" evidence="5">
    <location>
        <begin position="205"/>
        <end position="215"/>
    </location>
</feature>
<gene>
    <name evidence="8" type="ORF">OLC1_LOCUS17294</name>
</gene>
<dbReference type="Proteomes" id="UP001161247">
    <property type="component" value="Chromosome 6"/>
</dbReference>
<feature type="signal peptide" evidence="6">
    <location>
        <begin position="1"/>
        <end position="23"/>
    </location>
</feature>
<evidence type="ECO:0000313" key="9">
    <source>
        <dbReference type="Proteomes" id="UP001161247"/>
    </source>
</evidence>
<dbReference type="Gene3D" id="3.30.70.330">
    <property type="match status" value="2"/>
</dbReference>
<name>A0AAV1DNA3_OLDCO</name>
<dbReference type="CDD" id="cd12230">
    <property type="entry name" value="RRM1_U2AF65"/>
    <property type="match status" value="1"/>
</dbReference>
<feature type="domain" description="RRM" evidence="7">
    <location>
        <begin position="250"/>
        <end position="333"/>
    </location>
</feature>
<feature type="chain" id="PRO_5043863831" evidence="6">
    <location>
        <begin position="24"/>
        <end position="480"/>
    </location>
</feature>
<organism evidence="8 9">
    <name type="scientific">Oldenlandia corymbosa var. corymbosa</name>
    <dbReference type="NCBI Taxonomy" id="529605"/>
    <lineage>
        <taxon>Eukaryota</taxon>
        <taxon>Viridiplantae</taxon>
        <taxon>Streptophyta</taxon>
        <taxon>Embryophyta</taxon>
        <taxon>Tracheophyta</taxon>
        <taxon>Spermatophyta</taxon>
        <taxon>Magnoliopsida</taxon>
        <taxon>eudicotyledons</taxon>
        <taxon>Gunneridae</taxon>
        <taxon>Pentapetalae</taxon>
        <taxon>asterids</taxon>
        <taxon>lamiids</taxon>
        <taxon>Gentianales</taxon>
        <taxon>Rubiaceae</taxon>
        <taxon>Rubioideae</taxon>
        <taxon>Spermacoceae</taxon>
        <taxon>Hedyotis-Oldenlandia complex</taxon>
        <taxon>Oldenlandia</taxon>
    </lineage>
</organism>
<evidence type="ECO:0000256" key="2">
    <source>
        <dbReference type="ARBA" id="ARBA00022884"/>
    </source>
</evidence>
<dbReference type="CDD" id="cd12232">
    <property type="entry name" value="RRM3_U2AF65"/>
    <property type="match status" value="1"/>
</dbReference>
<feature type="compositionally biased region" description="Basic and acidic residues" evidence="5">
    <location>
        <begin position="186"/>
        <end position="204"/>
    </location>
</feature>
<dbReference type="PANTHER" id="PTHR23139">
    <property type="entry name" value="RNA-BINDING PROTEIN"/>
    <property type="match status" value="1"/>
</dbReference>
<dbReference type="PROSITE" id="PS50102">
    <property type="entry name" value="RRM"/>
    <property type="match status" value="2"/>
</dbReference>
<protein>
    <submittedName>
        <fullName evidence="8">OLC1v1009184C1</fullName>
    </submittedName>
</protein>
<dbReference type="FunFam" id="3.30.70.330:FF:000097">
    <property type="entry name" value="U2 snRNP auxiliary factor large subunit"/>
    <property type="match status" value="1"/>
</dbReference>
<keyword evidence="3" id="KW-0508">mRNA splicing</keyword>
<dbReference type="FunFam" id="3.30.70.330:FF:000057">
    <property type="entry name" value="U2 snRNP auxiliary factor large subunit"/>
    <property type="match status" value="1"/>
</dbReference>
<sequence>MSKTPKLMLVIAFLCLVLTSAIARGGFGRSGGGFRSGGGGFGGGTKGGGGGGVGKGGGGGGSSKGAGGSGGGSKGGGVGGVGSGIGGAIVGGSIAGAGHYLPGGYYHYYPGGHWYPFGCYYPGGIYYPGGCLYPGGHYYHGGPHYPGAPAPTSGGAFDYGLWLPAKKVRARKTMADAYQGSSGRGGSRDGKDRRRSRDRDDHDYHRRHHRQRSRKTLFDLAPAEFTQPPAADLSMTPVNLLPVQATRPARLVYVGRLPRSANEASLAAFFSQVMRKIGGNSAGPGDAVVNAYFNREKRFAFLEMRSVEEASNAMALDGILFEGGSVKVGRPTGYDPAGAASLGPTQPHPNLNLAAVGLNRLFVVQQDRALVQDRAGSSKVICLKEVLSIEELKNDKDYQEIVEDMRFECGKFGTLVNLVIPRPDPNGKLLPGVGRVFLEFVDVESAAKARDGLNGRKFGGNPVVAVFYPENKFSTGDYSG</sequence>
<dbReference type="InterPro" id="IPR012677">
    <property type="entry name" value="Nucleotide-bd_a/b_plait_sf"/>
</dbReference>
<dbReference type="SUPFAM" id="SSF54928">
    <property type="entry name" value="RNA-binding domain, RBD"/>
    <property type="match status" value="1"/>
</dbReference>
<proteinExistence type="predicted"/>
<dbReference type="EMBL" id="OX459123">
    <property type="protein sequence ID" value="CAI9109373.1"/>
    <property type="molecule type" value="Genomic_DNA"/>
</dbReference>
<evidence type="ECO:0000259" key="7">
    <source>
        <dbReference type="PROSITE" id="PS50102"/>
    </source>
</evidence>
<dbReference type="SMART" id="SM00360">
    <property type="entry name" value="RRM"/>
    <property type="match status" value="2"/>
</dbReference>
<dbReference type="InterPro" id="IPR000504">
    <property type="entry name" value="RRM_dom"/>
</dbReference>
<dbReference type="GO" id="GO:0003723">
    <property type="term" value="F:RNA binding"/>
    <property type="evidence" value="ECO:0007669"/>
    <property type="project" value="UniProtKB-UniRule"/>
</dbReference>
<dbReference type="Pfam" id="PF00076">
    <property type="entry name" value="RRM_1"/>
    <property type="match status" value="1"/>
</dbReference>
<dbReference type="InterPro" id="IPR035979">
    <property type="entry name" value="RBD_domain_sf"/>
</dbReference>
<keyword evidence="2 4" id="KW-0694">RNA-binding</keyword>
<reference evidence="8" key="1">
    <citation type="submission" date="2023-03" db="EMBL/GenBank/DDBJ databases">
        <authorList>
            <person name="Julca I."/>
        </authorList>
    </citation>
    <scope>NUCLEOTIDE SEQUENCE</scope>
</reference>
<accession>A0AAV1DNA3</accession>